<dbReference type="AlphaFoldDB" id="A0A517QVF4"/>
<feature type="transmembrane region" description="Helical" evidence="1">
    <location>
        <begin position="204"/>
        <end position="236"/>
    </location>
</feature>
<dbReference type="Proteomes" id="UP000315724">
    <property type="component" value="Chromosome"/>
</dbReference>
<sequence length="644" mass="73969">MSMSTLDSESTSNQPSRLIGWFAFFLLFSFVVLITAKLLGSGALKSANDRSRWCAVYSLVEENTYQIDKIQARPGWGTIDIVRHNDHFYSTKPPLLPRLVAEIYRAVKAVTGMNLLDNTEAVARIILIIINIIPMTIAMWLMFKLIRTYCDNLFWQLFLMTATCWGTLLVPFLAVFNNHTIGTTFIIYSLYLAITIVAQEKESWWRFGLCGLFAAFGVCNELPAAAYGLGLFFILLKNNPKKTLLCFVPLALVPIGGFFLTNYHATGGWKPFYMYYGTEKYLFVFEGKPSYWLDPQGIDQGKDSFPVYLMHCLVGHHGIFSLSPIYLLTLGSWLTCFLWWKSKLRPFHLLGLALTFIVIAFYMTKTENYNYGGVSVALRWTLWLIPFWLLAMIPFLNRCGGTWFLKVPALAFLAVSLFSAWYPANSPWTQPWLYNVMEARGWIDYSVPRPKFDRKVYSWIGEIPEGEKQDDYWVELQTEAYNGETQIIRLQDSGPAEGGNRLITVTRNGEEKEYLFSRKSLEAGLPPVTFIHNRDGSEISEEDQTFFRGVPKRRPYASSRIRHIKTKVRTDAFKSHVGYTHTDVANSAGVMHRYQRDVWFSDEVPFGLFQFVDRVLDTNGKDVISRQVWEIRAAGKFLPRKQVK</sequence>
<name>A0A517QVF4_9PLAN</name>
<organism evidence="2 3">
    <name type="scientific">Thalassoglobus polymorphus</name>
    <dbReference type="NCBI Taxonomy" id="2527994"/>
    <lineage>
        <taxon>Bacteria</taxon>
        <taxon>Pseudomonadati</taxon>
        <taxon>Planctomycetota</taxon>
        <taxon>Planctomycetia</taxon>
        <taxon>Planctomycetales</taxon>
        <taxon>Planctomycetaceae</taxon>
        <taxon>Thalassoglobus</taxon>
    </lineage>
</organism>
<feature type="transmembrane region" description="Helical" evidence="1">
    <location>
        <begin position="319"/>
        <end position="340"/>
    </location>
</feature>
<keyword evidence="1" id="KW-0472">Membrane</keyword>
<feature type="transmembrane region" description="Helical" evidence="1">
    <location>
        <begin position="403"/>
        <end position="422"/>
    </location>
</feature>
<keyword evidence="1" id="KW-1133">Transmembrane helix</keyword>
<feature type="transmembrane region" description="Helical" evidence="1">
    <location>
        <begin position="121"/>
        <end position="141"/>
    </location>
</feature>
<proteinExistence type="predicted"/>
<accession>A0A517QVF4</accession>
<keyword evidence="1" id="KW-0812">Transmembrane</keyword>
<feature type="transmembrane region" description="Helical" evidence="1">
    <location>
        <begin position="20"/>
        <end position="40"/>
    </location>
</feature>
<reference evidence="2 3" key="1">
    <citation type="submission" date="2019-02" db="EMBL/GenBank/DDBJ databases">
        <title>Deep-cultivation of Planctomycetes and their phenomic and genomic characterization uncovers novel biology.</title>
        <authorList>
            <person name="Wiegand S."/>
            <person name="Jogler M."/>
            <person name="Boedeker C."/>
            <person name="Pinto D."/>
            <person name="Vollmers J."/>
            <person name="Rivas-Marin E."/>
            <person name="Kohn T."/>
            <person name="Peeters S.H."/>
            <person name="Heuer A."/>
            <person name="Rast P."/>
            <person name="Oberbeckmann S."/>
            <person name="Bunk B."/>
            <person name="Jeske O."/>
            <person name="Meyerdierks A."/>
            <person name="Storesund J.E."/>
            <person name="Kallscheuer N."/>
            <person name="Luecker S."/>
            <person name="Lage O.M."/>
            <person name="Pohl T."/>
            <person name="Merkel B.J."/>
            <person name="Hornburger P."/>
            <person name="Mueller R.-W."/>
            <person name="Bruemmer F."/>
            <person name="Labrenz M."/>
            <person name="Spormann A.M."/>
            <person name="Op den Camp H."/>
            <person name="Overmann J."/>
            <person name="Amann R."/>
            <person name="Jetten M.S.M."/>
            <person name="Mascher T."/>
            <person name="Medema M.H."/>
            <person name="Devos D.P."/>
            <person name="Kaster A.-K."/>
            <person name="Ovreas L."/>
            <person name="Rohde M."/>
            <person name="Galperin M.Y."/>
            <person name="Jogler C."/>
        </authorList>
    </citation>
    <scope>NUCLEOTIDE SEQUENCE [LARGE SCALE GENOMIC DNA]</scope>
    <source>
        <strain evidence="2 3">Mal48</strain>
    </source>
</reference>
<keyword evidence="3" id="KW-1185">Reference proteome</keyword>
<feature type="transmembrane region" description="Helical" evidence="1">
    <location>
        <begin position="347"/>
        <end position="364"/>
    </location>
</feature>
<feature type="transmembrane region" description="Helical" evidence="1">
    <location>
        <begin position="153"/>
        <end position="174"/>
    </location>
</feature>
<protein>
    <recommendedName>
        <fullName evidence="4">Glycosyltransferase RgtA/B/C/D-like domain-containing protein</fullName>
    </recommendedName>
</protein>
<evidence type="ECO:0000256" key="1">
    <source>
        <dbReference type="SAM" id="Phobius"/>
    </source>
</evidence>
<feature type="transmembrane region" description="Helical" evidence="1">
    <location>
        <begin position="181"/>
        <end position="198"/>
    </location>
</feature>
<dbReference type="EMBL" id="CP036267">
    <property type="protein sequence ID" value="QDT35612.1"/>
    <property type="molecule type" value="Genomic_DNA"/>
</dbReference>
<evidence type="ECO:0000313" key="3">
    <source>
        <dbReference type="Proteomes" id="UP000315724"/>
    </source>
</evidence>
<evidence type="ECO:0000313" key="2">
    <source>
        <dbReference type="EMBL" id="QDT35612.1"/>
    </source>
</evidence>
<evidence type="ECO:0008006" key="4">
    <source>
        <dbReference type="Google" id="ProtNLM"/>
    </source>
</evidence>
<dbReference type="KEGG" id="tpol:Mal48_48900"/>
<feature type="transmembrane region" description="Helical" evidence="1">
    <location>
        <begin position="243"/>
        <end position="265"/>
    </location>
</feature>
<feature type="transmembrane region" description="Helical" evidence="1">
    <location>
        <begin position="376"/>
        <end position="396"/>
    </location>
</feature>
<gene>
    <name evidence="2" type="ORF">Mal48_48900</name>
</gene>